<name>A0A0R1RIZ0_9LACO</name>
<dbReference type="EMBL" id="AZFE01000032">
    <property type="protein sequence ID" value="KRL54778.1"/>
    <property type="molecule type" value="Genomic_DNA"/>
</dbReference>
<evidence type="ECO:0000313" key="3">
    <source>
        <dbReference type="Proteomes" id="UP000051697"/>
    </source>
</evidence>
<dbReference type="OrthoDB" id="9815466at2"/>
<feature type="transmembrane region" description="Helical" evidence="1">
    <location>
        <begin position="163"/>
        <end position="182"/>
    </location>
</feature>
<evidence type="ECO:0000313" key="2">
    <source>
        <dbReference type="EMBL" id="KRL54778.1"/>
    </source>
</evidence>
<comment type="caution">
    <text evidence="2">The sequence shown here is derived from an EMBL/GenBank/DDBJ whole genome shotgun (WGS) entry which is preliminary data.</text>
</comment>
<dbReference type="RefSeq" id="WP_057890495.1">
    <property type="nucleotide sequence ID" value="NZ_AZFE01000032.1"/>
</dbReference>
<reference evidence="2 3" key="1">
    <citation type="journal article" date="2015" name="Genome Announc.">
        <title>Expanding the biotechnology potential of lactobacilli through comparative genomics of 213 strains and associated genera.</title>
        <authorList>
            <person name="Sun Z."/>
            <person name="Harris H.M."/>
            <person name="McCann A."/>
            <person name="Guo C."/>
            <person name="Argimon S."/>
            <person name="Zhang W."/>
            <person name="Yang X."/>
            <person name="Jeffery I.B."/>
            <person name="Cooney J.C."/>
            <person name="Kagawa T.F."/>
            <person name="Liu W."/>
            <person name="Song Y."/>
            <person name="Salvetti E."/>
            <person name="Wrobel A."/>
            <person name="Rasinkangas P."/>
            <person name="Parkhill J."/>
            <person name="Rea M.C."/>
            <person name="O'Sullivan O."/>
            <person name="Ritari J."/>
            <person name="Douillard F.P."/>
            <person name="Paul Ross R."/>
            <person name="Yang R."/>
            <person name="Briner A.E."/>
            <person name="Felis G.E."/>
            <person name="de Vos W.M."/>
            <person name="Barrangou R."/>
            <person name="Klaenhammer T.R."/>
            <person name="Caufield P.W."/>
            <person name="Cui Y."/>
            <person name="Zhang H."/>
            <person name="O'Toole P.W."/>
        </authorList>
    </citation>
    <scope>NUCLEOTIDE SEQUENCE [LARGE SCALE GENOMIC DNA]</scope>
    <source>
        <strain evidence="2 3">DSM 15707</strain>
    </source>
</reference>
<evidence type="ECO:0000256" key="1">
    <source>
        <dbReference type="SAM" id="Phobius"/>
    </source>
</evidence>
<dbReference type="InterPro" id="IPR018580">
    <property type="entry name" value="Uncharacterised_YfhO"/>
</dbReference>
<dbReference type="PANTHER" id="PTHR38454:SF1">
    <property type="entry name" value="INTEGRAL MEMBRANE PROTEIN"/>
    <property type="match status" value="1"/>
</dbReference>
<feature type="transmembrane region" description="Helical" evidence="1">
    <location>
        <begin position="379"/>
        <end position="395"/>
    </location>
</feature>
<feature type="transmembrane region" description="Helical" evidence="1">
    <location>
        <begin position="107"/>
        <end position="127"/>
    </location>
</feature>
<keyword evidence="2" id="KW-0808">Transferase</keyword>
<feature type="transmembrane region" description="Helical" evidence="1">
    <location>
        <begin position="319"/>
        <end position="339"/>
    </location>
</feature>
<dbReference type="Proteomes" id="UP000051697">
    <property type="component" value="Unassembled WGS sequence"/>
</dbReference>
<organism evidence="2 3">
    <name type="scientific">Paucilactobacillus oligofermentans DSM 15707 = LMG 22743</name>
    <dbReference type="NCBI Taxonomy" id="1423778"/>
    <lineage>
        <taxon>Bacteria</taxon>
        <taxon>Bacillati</taxon>
        <taxon>Bacillota</taxon>
        <taxon>Bacilli</taxon>
        <taxon>Lactobacillales</taxon>
        <taxon>Lactobacillaceae</taxon>
        <taxon>Paucilactobacillus</taxon>
    </lineage>
</organism>
<dbReference type="PANTHER" id="PTHR38454">
    <property type="entry name" value="INTEGRAL MEMBRANE PROTEIN-RELATED"/>
    <property type="match status" value="1"/>
</dbReference>
<keyword evidence="1" id="KW-0812">Transmembrane</keyword>
<feature type="transmembrane region" description="Helical" evidence="1">
    <location>
        <begin position="189"/>
        <end position="218"/>
    </location>
</feature>
<sequence>MALKQRLKSNIYLQYLLVFVILAGFIFTIVPLTGSTLIWNSDGITQHYPALVYWQKMLKGLIFNHQMWSQWDWNVGLGTDTIQTFSYYVMGDIFTYPSILFSQDQMVAYYSIMVVVRLFLIGLSFTFVAKRLIPNSKHLAILVGAIIYTFSGYTAYVTFAHPFFLNPLIILPLLVLGLYSALDHQRYLLLIISVAWALFNNFYLGTMLAIGMMIYWLILLITTQKYRQFVLNLKLIGSVILGAALSAILLLPSMNQLLSSARATSKIANGLTFYPYSYYFTLPGLSISNANRPYWVTGGIMTLGIIAIIWSLRRFKQHFALNVTLVTGGIILLFPTLAALMNGGSSPSNRWSQMLLLPIALAAVHMINELDSLHRRDYYWFTGYGIIAVISLFMADNFAFTYDLGGVAAIYFVTIFILLFSKLPINFNHKAQLISASLLILVSFNAIVIMRDRHANQYSIDDTMLVSSTQAHELTNSQQSFADSIAETKTTGRSSIDNQLSNLTGDSPADNLAILAQTFNINSYWSLQNKYLNDLSKSLENNTNSANDAINNADYRTTFLHLIGVSNVFLAADNKVQPANYQSTSNITNGQRLYNTTTTMPLIYKSTGTMSNTAFNKLSPTKREVALINNAVYKQAKNKIATALLNKVQKLKFFALPQSLATTQHVKISLPTSEYTPTAYSIKIPESVKGYELHVRLTNIKYTPGTLTNRYDSALNNYIDKHNQQIMYENNDSNSRYNTDLYKLGWLRQNLFNVSPTTGATGAFTIAATYGKTTNTFNQVGSENLSFYNPRTSTTLNMGNISTKTDTFSLHMSNPGTYEFDVELEAVPTGTSLDTAIKANHAAKNIKMDNDVVTATYHSNSNTVLATTIPYSSGWKLTGYQGKLPVVNKGFIGIPVKTGNNQIKLTYSTPYAKLGIIISLLAAIVTLIITISTKINPRHHRKDN</sequence>
<feature type="transmembrane region" description="Helical" evidence="1">
    <location>
        <begin position="351"/>
        <end position="367"/>
    </location>
</feature>
<gene>
    <name evidence="2" type="ORF">FC70_GL001580</name>
</gene>
<feature type="transmembrane region" description="Helical" evidence="1">
    <location>
        <begin position="12"/>
        <end position="32"/>
    </location>
</feature>
<dbReference type="KEGG" id="lol:LACOL_0999"/>
<feature type="transmembrane region" description="Helical" evidence="1">
    <location>
        <begin position="433"/>
        <end position="450"/>
    </location>
</feature>
<feature type="transmembrane region" description="Helical" evidence="1">
    <location>
        <begin position="911"/>
        <end position="932"/>
    </location>
</feature>
<dbReference type="AlphaFoldDB" id="A0A0R1RIZ0"/>
<feature type="transmembrane region" description="Helical" evidence="1">
    <location>
        <begin position="139"/>
        <end position="157"/>
    </location>
</feature>
<keyword evidence="3" id="KW-1185">Reference proteome</keyword>
<keyword evidence="1" id="KW-0472">Membrane</keyword>
<proteinExistence type="predicted"/>
<dbReference type="PATRIC" id="fig|1423778.4.peg.1617"/>
<accession>A0A0R1RIZ0</accession>
<protein>
    <submittedName>
        <fullName evidence="2">Glycosyltransferase</fullName>
    </submittedName>
</protein>
<feature type="transmembrane region" description="Helical" evidence="1">
    <location>
        <begin position="294"/>
        <end position="312"/>
    </location>
</feature>
<feature type="transmembrane region" description="Helical" evidence="1">
    <location>
        <begin position="401"/>
        <end position="421"/>
    </location>
</feature>
<keyword evidence="1" id="KW-1133">Transmembrane helix</keyword>
<dbReference type="Pfam" id="PF09586">
    <property type="entry name" value="YfhO"/>
    <property type="match status" value="1"/>
</dbReference>
<dbReference type="GO" id="GO:0016740">
    <property type="term" value="F:transferase activity"/>
    <property type="evidence" value="ECO:0007669"/>
    <property type="project" value="UniProtKB-KW"/>
</dbReference>
<feature type="transmembrane region" description="Helical" evidence="1">
    <location>
        <begin position="230"/>
        <end position="251"/>
    </location>
</feature>
<dbReference type="STRING" id="1423778.FC70_GL001580"/>